<gene>
    <name evidence="1" type="ORF">GCM10022223_32970</name>
</gene>
<comment type="caution">
    <text evidence="1">The sequence shown here is derived from an EMBL/GenBank/DDBJ whole genome shotgun (WGS) entry which is preliminary data.</text>
</comment>
<proteinExistence type="predicted"/>
<reference evidence="2" key="1">
    <citation type="journal article" date="2019" name="Int. J. Syst. Evol. Microbiol.">
        <title>The Global Catalogue of Microorganisms (GCM) 10K type strain sequencing project: providing services to taxonomists for standard genome sequencing and annotation.</title>
        <authorList>
            <consortium name="The Broad Institute Genomics Platform"/>
            <consortium name="The Broad Institute Genome Sequencing Center for Infectious Disease"/>
            <person name="Wu L."/>
            <person name="Ma J."/>
        </authorList>
    </citation>
    <scope>NUCLEOTIDE SEQUENCE [LARGE SCALE GENOMIC DNA]</scope>
    <source>
        <strain evidence="2">JCM 16902</strain>
    </source>
</reference>
<accession>A0ABP6ZMM9</accession>
<keyword evidence="2" id="KW-1185">Reference proteome</keyword>
<evidence type="ECO:0000313" key="2">
    <source>
        <dbReference type="Proteomes" id="UP001501074"/>
    </source>
</evidence>
<name>A0ABP6ZMM9_9ACTN</name>
<dbReference type="RefSeq" id="WP_231487624.1">
    <property type="nucleotide sequence ID" value="NZ_BAAAZO010000005.1"/>
</dbReference>
<protein>
    <submittedName>
        <fullName evidence="1">Uncharacterized protein</fullName>
    </submittedName>
</protein>
<dbReference type="Proteomes" id="UP001501074">
    <property type="component" value="Unassembled WGS sequence"/>
</dbReference>
<sequence>MSGIELRYGINPRNMSARIKFSGEGAAFSVRQGDLGYINVLDAVTD</sequence>
<dbReference type="InterPro" id="IPR016193">
    <property type="entry name" value="Cytidine_deaminase-like"/>
</dbReference>
<evidence type="ECO:0000313" key="1">
    <source>
        <dbReference type="EMBL" id="GAA3614138.1"/>
    </source>
</evidence>
<organism evidence="1 2">
    <name type="scientific">Kineosporia mesophila</name>
    <dbReference type="NCBI Taxonomy" id="566012"/>
    <lineage>
        <taxon>Bacteria</taxon>
        <taxon>Bacillati</taxon>
        <taxon>Actinomycetota</taxon>
        <taxon>Actinomycetes</taxon>
        <taxon>Kineosporiales</taxon>
        <taxon>Kineosporiaceae</taxon>
        <taxon>Kineosporia</taxon>
    </lineage>
</organism>
<dbReference type="SUPFAM" id="SSF53927">
    <property type="entry name" value="Cytidine deaminase-like"/>
    <property type="match status" value="1"/>
</dbReference>
<dbReference type="EMBL" id="BAAAZO010000005">
    <property type="protein sequence ID" value="GAA3614138.1"/>
    <property type="molecule type" value="Genomic_DNA"/>
</dbReference>